<dbReference type="EMBL" id="CP087164">
    <property type="protein sequence ID" value="UGS34825.1"/>
    <property type="molecule type" value="Genomic_DNA"/>
</dbReference>
<organism evidence="7 8">
    <name type="scientific">Capillimicrobium parvum</name>
    <dbReference type="NCBI Taxonomy" id="2884022"/>
    <lineage>
        <taxon>Bacteria</taxon>
        <taxon>Bacillati</taxon>
        <taxon>Actinomycetota</taxon>
        <taxon>Thermoleophilia</taxon>
        <taxon>Solirubrobacterales</taxon>
        <taxon>Capillimicrobiaceae</taxon>
        <taxon>Capillimicrobium</taxon>
    </lineage>
</organism>
<evidence type="ECO:0000256" key="1">
    <source>
        <dbReference type="ARBA" id="ARBA00009080"/>
    </source>
</evidence>
<dbReference type="PANTHER" id="PTHR43060">
    <property type="entry name" value="3-HYDROXYISOBUTYRATE DEHYDROGENASE-LIKE 1, MITOCHONDRIAL-RELATED"/>
    <property type="match status" value="1"/>
</dbReference>
<dbReference type="SUPFAM" id="SSF48179">
    <property type="entry name" value="6-phosphogluconate dehydrogenase C-terminal domain-like"/>
    <property type="match status" value="1"/>
</dbReference>
<dbReference type="PANTHER" id="PTHR43060:SF15">
    <property type="entry name" value="3-HYDROXYISOBUTYRATE DEHYDROGENASE-LIKE 1, MITOCHONDRIAL-RELATED"/>
    <property type="match status" value="1"/>
</dbReference>
<dbReference type="Proteomes" id="UP001162834">
    <property type="component" value="Chromosome"/>
</dbReference>
<keyword evidence="8" id="KW-1185">Reference proteome</keyword>
<keyword evidence="2 7" id="KW-0560">Oxidoreductase</keyword>
<evidence type="ECO:0000256" key="4">
    <source>
        <dbReference type="PIRSR" id="PIRSR000103-1"/>
    </source>
</evidence>
<dbReference type="KEGG" id="sbae:DSM104329_01207"/>
<dbReference type="InterPro" id="IPR013328">
    <property type="entry name" value="6PGD_dom2"/>
</dbReference>
<dbReference type="GO" id="GO:0050661">
    <property type="term" value="F:NADP binding"/>
    <property type="evidence" value="ECO:0007669"/>
    <property type="project" value="InterPro"/>
</dbReference>
<dbReference type="InterPro" id="IPR036291">
    <property type="entry name" value="NAD(P)-bd_dom_sf"/>
</dbReference>
<dbReference type="GO" id="GO:0016491">
    <property type="term" value="F:oxidoreductase activity"/>
    <property type="evidence" value="ECO:0007669"/>
    <property type="project" value="UniProtKB-KW"/>
</dbReference>
<dbReference type="SUPFAM" id="SSF51735">
    <property type="entry name" value="NAD(P)-binding Rossmann-fold domains"/>
    <property type="match status" value="1"/>
</dbReference>
<name>A0A9E6XV93_9ACTN</name>
<feature type="domain" description="6-phosphogluconate dehydrogenase NADP-binding" evidence="5">
    <location>
        <begin position="6"/>
        <end position="162"/>
    </location>
</feature>
<keyword evidence="3" id="KW-0520">NAD</keyword>
<comment type="similarity">
    <text evidence="1">Belongs to the HIBADH-related family.</text>
</comment>
<evidence type="ECO:0000313" key="8">
    <source>
        <dbReference type="Proteomes" id="UP001162834"/>
    </source>
</evidence>
<dbReference type="InterPro" id="IPR015815">
    <property type="entry name" value="HIBADH-related"/>
</dbReference>
<evidence type="ECO:0000313" key="7">
    <source>
        <dbReference type="EMBL" id="UGS34825.1"/>
    </source>
</evidence>
<dbReference type="AlphaFoldDB" id="A0A9E6XV93"/>
<accession>A0A9E6XV93</accession>
<feature type="active site" evidence="4">
    <location>
        <position position="171"/>
    </location>
</feature>
<evidence type="ECO:0000256" key="2">
    <source>
        <dbReference type="ARBA" id="ARBA00023002"/>
    </source>
</evidence>
<dbReference type="PIRSF" id="PIRSF000103">
    <property type="entry name" value="HIBADH"/>
    <property type="match status" value="1"/>
</dbReference>
<proteinExistence type="inferred from homology"/>
<sequence>MSRGAVGVVGLGQIGGGVAAALCRAGWEVAGCDVRAPAAPLPVGLRLVATPADVAMWAPTVLVAVLDDAQVRDVLEGDGGLLGAARAPATIIVLSTVAVRTLESAANAAAPAGAAIVDCGVSGGAAAAAEGRLVAMVGGSADAVRAARPVIESFAQRVIHAGALGAGMRLKLARNLVTYGSWLVVDEASRLVAASGIATDALVEAIRASDPMTGGATALVSGDPARRPAPPALAAIAHKDLRAALELGAESGVPMPAGELADRFIDDVVRRTAADAPTMREER</sequence>
<dbReference type="EC" id="1.1.-.-" evidence="7"/>
<dbReference type="GO" id="GO:0051287">
    <property type="term" value="F:NAD binding"/>
    <property type="evidence" value="ECO:0007669"/>
    <property type="project" value="InterPro"/>
</dbReference>
<evidence type="ECO:0000259" key="6">
    <source>
        <dbReference type="Pfam" id="PF14833"/>
    </source>
</evidence>
<protein>
    <submittedName>
        <fullName evidence="7">Oxidoreductase</fullName>
        <ecNumber evidence="7">1.1.-.-</ecNumber>
    </submittedName>
</protein>
<dbReference type="Pfam" id="PF03446">
    <property type="entry name" value="NAD_binding_2"/>
    <property type="match status" value="1"/>
</dbReference>
<reference evidence="7" key="1">
    <citation type="journal article" date="2022" name="Int. J. Syst. Evol. Microbiol.">
        <title>Pseudomonas aegrilactucae sp. nov. and Pseudomonas morbosilactucae sp. nov., pathogens causing bacterial rot of lettuce in Japan.</title>
        <authorList>
            <person name="Sawada H."/>
            <person name="Fujikawa T."/>
            <person name="Satou M."/>
        </authorList>
    </citation>
    <scope>NUCLEOTIDE SEQUENCE</scope>
    <source>
        <strain evidence="7">0166_1</strain>
    </source>
</reference>
<evidence type="ECO:0000259" key="5">
    <source>
        <dbReference type="Pfam" id="PF03446"/>
    </source>
</evidence>
<dbReference type="InterPro" id="IPR008927">
    <property type="entry name" value="6-PGluconate_DH-like_C_sf"/>
</dbReference>
<dbReference type="Gene3D" id="3.40.50.720">
    <property type="entry name" value="NAD(P)-binding Rossmann-like Domain"/>
    <property type="match status" value="1"/>
</dbReference>
<evidence type="ECO:0000256" key="3">
    <source>
        <dbReference type="ARBA" id="ARBA00023027"/>
    </source>
</evidence>
<dbReference type="RefSeq" id="WP_259314491.1">
    <property type="nucleotide sequence ID" value="NZ_CP087164.1"/>
</dbReference>
<dbReference type="Gene3D" id="1.10.1040.10">
    <property type="entry name" value="N-(1-d-carboxylethyl)-l-norvaline Dehydrogenase, domain 2"/>
    <property type="match status" value="1"/>
</dbReference>
<gene>
    <name evidence="7" type="ORF">DSM104329_01207</name>
</gene>
<feature type="domain" description="3-hydroxyisobutyrate dehydrogenase-like NAD-binding" evidence="6">
    <location>
        <begin position="165"/>
        <end position="275"/>
    </location>
</feature>
<dbReference type="InterPro" id="IPR029154">
    <property type="entry name" value="HIBADH-like_NADP-bd"/>
</dbReference>
<dbReference type="Pfam" id="PF14833">
    <property type="entry name" value="NAD_binding_11"/>
    <property type="match status" value="1"/>
</dbReference>
<dbReference type="InterPro" id="IPR006115">
    <property type="entry name" value="6PGDH_NADP-bd"/>
</dbReference>